<organism evidence="2 3">
    <name type="scientific">Cordylochernes scorpioides</name>
    <dbReference type="NCBI Taxonomy" id="51811"/>
    <lineage>
        <taxon>Eukaryota</taxon>
        <taxon>Metazoa</taxon>
        <taxon>Ecdysozoa</taxon>
        <taxon>Arthropoda</taxon>
        <taxon>Chelicerata</taxon>
        <taxon>Arachnida</taxon>
        <taxon>Pseudoscorpiones</taxon>
        <taxon>Cheliferoidea</taxon>
        <taxon>Chernetidae</taxon>
        <taxon>Cordylochernes</taxon>
    </lineage>
</organism>
<accession>A0ABY6KUE9</accession>
<evidence type="ECO:0000256" key="1">
    <source>
        <dbReference type="SAM" id="Phobius"/>
    </source>
</evidence>
<gene>
    <name evidence="2" type="ORF">LAZ67_9000345</name>
</gene>
<keyword evidence="1" id="KW-0472">Membrane</keyword>
<keyword evidence="1" id="KW-1133">Transmembrane helix</keyword>
<proteinExistence type="predicted"/>
<evidence type="ECO:0000313" key="2">
    <source>
        <dbReference type="EMBL" id="UYV71776.1"/>
    </source>
</evidence>
<dbReference type="Proteomes" id="UP001235939">
    <property type="component" value="Chromosome 09"/>
</dbReference>
<keyword evidence="3" id="KW-1185">Reference proteome</keyword>
<reference evidence="2 3" key="1">
    <citation type="submission" date="2022-01" db="EMBL/GenBank/DDBJ databases">
        <title>A chromosomal length assembly of Cordylochernes scorpioides.</title>
        <authorList>
            <person name="Zeh D."/>
            <person name="Zeh J."/>
        </authorList>
    </citation>
    <scope>NUCLEOTIDE SEQUENCE [LARGE SCALE GENOMIC DNA]</scope>
    <source>
        <strain evidence="2">IN4F17</strain>
        <tissue evidence="2">Whole Body</tissue>
    </source>
</reference>
<feature type="transmembrane region" description="Helical" evidence="1">
    <location>
        <begin position="41"/>
        <end position="61"/>
    </location>
</feature>
<evidence type="ECO:0000313" key="3">
    <source>
        <dbReference type="Proteomes" id="UP001235939"/>
    </source>
</evidence>
<protein>
    <submittedName>
        <fullName evidence="2">Uncharacterized protein</fullName>
    </submittedName>
</protein>
<dbReference type="EMBL" id="CP092871">
    <property type="protein sequence ID" value="UYV71776.1"/>
    <property type="molecule type" value="Genomic_DNA"/>
</dbReference>
<sequence length="123" mass="13899">MTVLERSTPLRGGLQASCCLKRSDCCLPPTPVYFLEYSRRFYGLLSPVLLLLSLTVLQLIARRREMEYNILTGKISGRRIPGPIKGTHWLNSRRDGTIELKTEIAGFASCLGCNTYGRTFDRE</sequence>
<keyword evidence="1" id="KW-0812">Transmembrane</keyword>
<name>A0ABY6KUE9_9ARAC</name>